<dbReference type="Proteomes" id="UP001217918">
    <property type="component" value="Unassembled WGS sequence"/>
</dbReference>
<name>A0AAD9I7G3_9PEZI</name>
<sequence>MLRDVDPTSWSKKGRKIDLILAIGAQPGVRKEFSAAITGQVEKLGDKSSGLSRSGRLDIRYLIASVMQVFALQPRPSKPQDNPLVNDTLMATLLVSHLDVYFNTNLDVRFLLLEYPEEYLTTVLALRKLIGEDMANFLLTSIATDSEIATFISSIWKILISLSDFYIPEHTPRTIGSQEEATDRRRRSRQSLLLPPSTGNHIAPNEERTAYGNSAPQGVTRRLSLAAMETAAITAGRPAPPAPTPPATGTDTGTCAPDQQLSGAHPAAAASSRRANQALSLVSSGRSAASAGRSMTAVHRRPLHRRSITMDAQLGALDKEMLNDESDMQSDMEDFDADDRIFLAKYHSPVAKKANTRKALKWLGLA</sequence>
<feature type="compositionally biased region" description="Low complexity" evidence="1">
    <location>
        <begin position="247"/>
        <end position="294"/>
    </location>
</feature>
<evidence type="ECO:0000256" key="1">
    <source>
        <dbReference type="SAM" id="MobiDB-lite"/>
    </source>
</evidence>
<protein>
    <submittedName>
        <fullName evidence="2">Uncharacterized protein</fullName>
    </submittedName>
</protein>
<accession>A0AAD9I7G3</accession>
<keyword evidence="3" id="KW-1185">Reference proteome</keyword>
<dbReference type="AlphaFoldDB" id="A0AAD9I7G3"/>
<evidence type="ECO:0000313" key="3">
    <source>
        <dbReference type="Proteomes" id="UP001217918"/>
    </source>
</evidence>
<evidence type="ECO:0000313" key="2">
    <source>
        <dbReference type="EMBL" id="KAK2071930.1"/>
    </source>
</evidence>
<organism evidence="2 3">
    <name type="scientific">Phyllachora maydis</name>
    <dbReference type="NCBI Taxonomy" id="1825666"/>
    <lineage>
        <taxon>Eukaryota</taxon>
        <taxon>Fungi</taxon>
        <taxon>Dikarya</taxon>
        <taxon>Ascomycota</taxon>
        <taxon>Pezizomycotina</taxon>
        <taxon>Sordariomycetes</taxon>
        <taxon>Sordariomycetidae</taxon>
        <taxon>Phyllachorales</taxon>
        <taxon>Phyllachoraceae</taxon>
        <taxon>Phyllachora</taxon>
    </lineage>
</organism>
<feature type="region of interest" description="Disordered" evidence="1">
    <location>
        <begin position="173"/>
        <end position="216"/>
    </location>
</feature>
<gene>
    <name evidence="2" type="ORF">P8C59_006315</name>
</gene>
<feature type="region of interest" description="Disordered" evidence="1">
    <location>
        <begin position="234"/>
        <end position="299"/>
    </location>
</feature>
<comment type="caution">
    <text evidence="2">The sequence shown here is derived from an EMBL/GenBank/DDBJ whole genome shotgun (WGS) entry which is preliminary data.</text>
</comment>
<dbReference type="EMBL" id="JAQQPM010000005">
    <property type="protein sequence ID" value="KAK2071930.1"/>
    <property type="molecule type" value="Genomic_DNA"/>
</dbReference>
<proteinExistence type="predicted"/>
<reference evidence="2" key="1">
    <citation type="journal article" date="2023" name="Mol. Plant Microbe Interact.">
        <title>Elucidating the Obligate Nature and Biological Capacity of an Invasive Fungal Corn Pathogen.</title>
        <authorList>
            <person name="MacCready J.S."/>
            <person name="Roggenkamp E.M."/>
            <person name="Gdanetz K."/>
            <person name="Chilvers M.I."/>
        </authorList>
    </citation>
    <scope>NUCLEOTIDE SEQUENCE</scope>
    <source>
        <strain evidence="2">PM02</strain>
    </source>
</reference>